<dbReference type="SUPFAM" id="SSF82185">
    <property type="entry name" value="Histone H3 K4-specific methyltransferase SET7/9 N-terminal domain"/>
    <property type="match status" value="1"/>
</dbReference>
<evidence type="ECO:0000313" key="3">
    <source>
        <dbReference type="Proteomes" id="UP001202717"/>
    </source>
</evidence>
<dbReference type="Gene3D" id="2.20.110.10">
    <property type="entry name" value="Histone H3 K4-specific methyltransferase SET7/9 N-terminal domain"/>
    <property type="match status" value="3"/>
</dbReference>
<protein>
    <submittedName>
        <fullName evidence="2">Toxin-antitoxin system YwqK family antitoxin</fullName>
    </submittedName>
</protein>
<gene>
    <name evidence="2" type="ORF">MUN68_003080</name>
</gene>
<sequence length="240" mass="27804">MIKQNIMSRLFFMFILTMSSIVLYAQGSVNQLDEDGKRHGVWEKYFDKTDQLRYEGKFDHGKEIDTFNFYTLKNKKSVLSAVKVFNPNNNLASVKFISSRGKLISEGTMNGRLYTGKWTYYQNKSAGVLSAETYNDQGKLDGEKIVYYPNGKTAEIVNYKDGKFEGISKWYSERGTLIKDLLYSNDELHGLAKYYDADGIILAEGEYQHGRKHKIWNYYEGGKLKESKDHTRRSKNPKKQ</sequence>
<keyword evidence="1" id="KW-0732">Signal</keyword>
<dbReference type="Pfam" id="PF07661">
    <property type="entry name" value="MORN_2"/>
    <property type="match status" value="3"/>
</dbReference>
<reference evidence="2 3" key="1">
    <citation type="submission" date="2023-01" db="EMBL/GenBank/DDBJ databases">
        <title>Psychroserpens ponticola sp. nov., isolated from seawater.</title>
        <authorList>
            <person name="Kristyanto S."/>
            <person name="Jung J."/>
            <person name="Kim J.M."/>
            <person name="Jeon C.O."/>
        </authorList>
    </citation>
    <scope>NUCLEOTIDE SEQUENCE [LARGE SCALE GENOMIC DNA]</scope>
    <source>
        <strain evidence="2 3">MSW6</strain>
    </source>
</reference>
<dbReference type="EMBL" id="CP116221">
    <property type="protein sequence ID" value="WCO02483.1"/>
    <property type="molecule type" value="Genomic_DNA"/>
</dbReference>
<evidence type="ECO:0000313" key="2">
    <source>
        <dbReference type="EMBL" id="WCO02483.1"/>
    </source>
</evidence>
<evidence type="ECO:0000256" key="1">
    <source>
        <dbReference type="SAM" id="SignalP"/>
    </source>
</evidence>
<keyword evidence="3" id="KW-1185">Reference proteome</keyword>
<dbReference type="InterPro" id="IPR011652">
    <property type="entry name" value="MORN_2"/>
</dbReference>
<dbReference type="Proteomes" id="UP001202717">
    <property type="component" value="Chromosome"/>
</dbReference>
<name>A0ABY7RZB6_9FLAO</name>
<dbReference type="PANTHER" id="PTHR33706">
    <property type="entry name" value="MORN VARIANT REPEAT PROTEIN"/>
    <property type="match status" value="1"/>
</dbReference>
<accession>A0ABY7RZB6</accession>
<feature type="signal peptide" evidence="1">
    <location>
        <begin position="1"/>
        <end position="25"/>
    </location>
</feature>
<proteinExistence type="predicted"/>
<feature type="chain" id="PRO_5045465882" evidence="1">
    <location>
        <begin position="26"/>
        <end position="240"/>
    </location>
</feature>
<dbReference type="RefSeq" id="WP_249995252.1">
    <property type="nucleotide sequence ID" value="NZ_CP116221.1"/>
</dbReference>
<dbReference type="PANTHER" id="PTHR33706:SF1">
    <property type="entry name" value="TPR REPEAT PROTEIN"/>
    <property type="match status" value="1"/>
</dbReference>
<organism evidence="2 3">
    <name type="scientific">Psychroserpens ponticola</name>
    <dbReference type="NCBI Taxonomy" id="2932268"/>
    <lineage>
        <taxon>Bacteria</taxon>
        <taxon>Pseudomonadati</taxon>
        <taxon>Bacteroidota</taxon>
        <taxon>Flavobacteriia</taxon>
        <taxon>Flavobacteriales</taxon>
        <taxon>Flavobacteriaceae</taxon>
        <taxon>Psychroserpens</taxon>
    </lineage>
</organism>